<dbReference type="WBParaSite" id="ASIM_0000709901-mRNA-1">
    <property type="protein sequence ID" value="ASIM_0000709901-mRNA-1"/>
    <property type="gene ID" value="ASIM_0000709901"/>
</dbReference>
<protein>
    <submittedName>
        <fullName evidence="2">ANK_REP_REGION domain-containing protein</fullName>
    </submittedName>
</protein>
<evidence type="ECO:0000256" key="1">
    <source>
        <dbReference type="SAM" id="Phobius"/>
    </source>
</evidence>
<accession>A0A0M3JHI5</accession>
<keyword evidence="1" id="KW-0812">Transmembrane</keyword>
<keyword evidence="1" id="KW-1133">Transmembrane helix</keyword>
<keyword evidence="1" id="KW-0472">Membrane</keyword>
<reference evidence="2" key="1">
    <citation type="submission" date="2017-02" db="UniProtKB">
        <authorList>
            <consortium name="WormBaseParasite"/>
        </authorList>
    </citation>
    <scope>IDENTIFICATION</scope>
</reference>
<evidence type="ECO:0000313" key="2">
    <source>
        <dbReference type="WBParaSite" id="ASIM_0000709901-mRNA-1"/>
    </source>
</evidence>
<sequence length="127" mass="14673">LCVRLMSQRRHILYLAAAEGRFESIPAILSVIDNTHEKLDGYTPSQIAAKNNHMATVCELARYDISSIYDRSYIDGRSVLDGLFENLFNKMFTNSTNKDNIGIGLCLFIFWYHLIVWFFQRSILMIS</sequence>
<proteinExistence type="predicted"/>
<dbReference type="AlphaFoldDB" id="A0A0M3JHI5"/>
<feature type="transmembrane region" description="Helical" evidence="1">
    <location>
        <begin position="100"/>
        <end position="119"/>
    </location>
</feature>
<name>A0A0M3JHI5_ANISI</name>
<organism evidence="2">
    <name type="scientific">Anisakis simplex</name>
    <name type="common">Herring worm</name>
    <dbReference type="NCBI Taxonomy" id="6269"/>
    <lineage>
        <taxon>Eukaryota</taxon>
        <taxon>Metazoa</taxon>
        <taxon>Ecdysozoa</taxon>
        <taxon>Nematoda</taxon>
        <taxon>Chromadorea</taxon>
        <taxon>Rhabditida</taxon>
        <taxon>Spirurina</taxon>
        <taxon>Ascaridomorpha</taxon>
        <taxon>Ascaridoidea</taxon>
        <taxon>Anisakidae</taxon>
        <taxon>Anisakis</taxon>
        <taxon>Anisakis simplex complex</taxon>
    </lineage>
</organism>